<protein>
    <submittedName>
        <fullName evidence="2">Ras GTPase activating protein ira2</fullName>
    </submittedName>
</protein>
<feature type="compositionally biased region" description="Polar residues" evidence="1">
    <location>
        <begin position="692"/>
        <end position="709"/>
    </location>
</feature>
<accession>A0A5B0PJS7</accession>
<name>A0A5B0PJS7_PUCGR</name>
<dbReference type="AlphaFoldDB" id="A0A5B0PJS7"/>
<evidence type="ECO:0000313" key="2">
    <source>
        <dbReference type="EMBL" id="KAA1100870.1"/>
    </source>
</evidence>
<dbReference type="Proteomes" id="UP000325313">
    <property type="component" value="Unassembled WGS sequence"/>
</dbReference>
<comment type="caution">
    <text evidence="2">The sequence shown here is derived from an EMBL/GenBank/DDBJ whole genome shotgun (WGS) entry which is preliminary data.</text>
</comment>
<sequence>MQQLRLRAGSVSTTHISSIDNHYRQPITQATVRQRPITWSDLLMQQKWAKQQEHNLRCQLFLQVPTPTPTTAVPDLILTIKQKSRTPGPIPNFKDLFPSPHPSHLRQLLDSIDARAFNLLKKNCLVYYLLKEHGDVVDSMAYGHSITSNSRRSMSDPTVTPYFLPEIIRTLAAQPPLHYHAILSAYTAFTQSSINQICATSHDRLLRNLFEVCFSLNDHRQPLAEALQLMMRTLLSLALLSRRLHRLALRPDLSTHERYPHPSLQDLLLCLRIQLDHRPVQDQEPDRLLVGSRRIPRPIGDMNRHRLSSIIRELSTQFVHLKRAAQSDIALTLRQSIWNWIKTYPNEYASLVQSNGRLEGAPDVLFDVAHGLSENGKKPSYTWPMMSMLLAVCSDIVLKITVGDQNRSQVTAGKAAFIESLRKHLKAVKMTNVATACCVDLCKAATFSPKTTAEGPGLRLLALDLVSNLNSRLLDPSQPFTNLEGVVEIPLMSEALAALCKLDRHFVDTTLLEKCLSRNSFLPFQIAFIQACQKLASDPELTSTNSDGTADDDPNDMSNWNINLKELYPVIASSLRHVFMSAVIESNQFHILMRSNSKVMAGEDNTQKTELVWALLNLWTQDCKLAFFVPPGRTSAPQPGRSCHELNSRLASGAEINPDDLEMFVYLTTLLLNNRNPRPVRQAAMTVLRASHQPSNSRSTATPDSSRSQIGPSLNLLLGLKQTRAIVGNVILKSLLDSWVYHEEEREALQLLKAYLDRFKEAVEWSERSHTQTFPFSSESNANNWHVFGHLLHLAIPLGLCTVYQYNLALLLQCSKEIISIFEKHPTVLRMCGLDSGLTASQLTATLQGLPDDGKGLGGRVSQAKRAKLVMQTISCNSPITNPFWDEALGRWKLLSTLVGNWPSEDSSGDTVLYDSPPALGAISGEGVLENTKAWISISGLLTSIASLHDANHSKPHSPPLEHYIPTDLLHDQFYVIPDRARNVDRYIQEMVD</sequence>
<feature type="region of interest" description="Disordered" evidence="1">
    <location>
        <begin position="688"/>
        <end position="709"/>
    </location>
</feature>
<gene>
    <name evidence="2" type="primary">IRA2_16</name>
    <name evidence="2" type="ORF">PGTUg99_031551</name>
</gene>
<organism evidence="2 3">
    <name type="scientific">Puccinia graminis f. sp. tritici</name>
    <dbReference type="NCBI Taxonomy" id="56615"/>
    <lineage>
        <taxon>Eukaryota</taxon>
        <taxon>Fungi</taxon>
        <taxon>Dikarya</taxon>
        <taxon>Basidiomycota</taxon>
        <taxon>Pucciniomycotina</taxon>
        <taxon>Pucciniomycetes</taxon>
        <taxon>Pucciniales</taxon>
        <taxon>Pucciniaceae</taxon>
        <taxon>Puccinia</taxon>
    </lineage>
</organism>
<evidence type="ECO:0000313" key="3">
    <source>
        <dbReference type="Proteomes" id="UP000325313"/>
    </source>
</evidence>
<proteinExistence type="predicted"/>
<dbReference type="EMBL" id="VDEP01000339">
    <property type="protein sequence ID" value="KAA1100870.1"/>
    <property type="molecule type" value="Genomic_DNA"/>
</dbReference>
<reference evidence="2 3" key="1">
    <citation type="submission" date="2019-05" db="EMBL/GenBank/DDBJ databases">
        <title>Emergence of the Ug99 lineage of the wheat stem rust pathogen through somatic hybridization.</title>
        <authorList>
            <person name="Li F."/>
            <person name="Upadhyaya N.M."/>
            <person name="Sperschneider J."/>
            <person name="Matny O."/>
            <person name="Nguyen-Phuc H."/>
            <person name="Mago R."/>
            <person name="Raley C."/>
            <person name="Miller M.E."/>
            <person name="Silverstein K.A.T."/>
            <person name="Henningsen E."/>
            <person name="Hirsch C.D."/>
            <person name="Visser B."/>
            <person name="Pretorius Z.A."/>
            <person name="Steffenson B.J."/>
            <person name="Schwessinger B."/>
            <person name="Dodds P.N."/>
            <person name="Figueroa M."/>
        </authorList>
    </citation>
    <scope>NUCLEOTIDE SEQUENCE [LARGE SCALE GENOMIC DNA]</scope>
    <source>
        <strain evidence="2 3">Ug99</strain>
    </source>
</reference>
<evidence type="ECO:0000256" key="1">
    <source>
        <dbReference type="SAM" id="MobiDB-lite"/>
    </source>
</evidence>